<reference evidence="6" key="2">
    <citation type="journal article" date="2021" name="PeerJ">
        <title>Extensive microbial diversity within the chicken gut microbiome revealed by metagenomics and culture.</title>
        <authorList>
            <person name="Gilroy R."/>
            <person name="Ravi A."/>
            <person name="Getino M."/>
            <person name="Pursley I."/>
            <person name="Horton D.L."/>
            <person name="Alikhan N.F."/>
            <person name="Baker D."/>
            <person name="Gharbi K."/>
            <person name="Hall N."/>
            <person name="Watson M."/>
            <person name="Adriaenssens E.M."/>
            <person name="Foster-Nyarko E."/>
            <person name="Jarju S."/>
            <person name="Secka A."/>
            <person name="Antonio M."/>
            <person name="Oren A."/>
            <person name="Chaudhuri R.R."/>
            <person name="La Ragione R."/>
            <person name="Hildebrand F."/>
            <person name="Pallen M.J."/>
        </authorList>
    </citation>
    <scope>NUCLEOTIDE SEQUENCE</scope>
    <source>
        <strain evidence="6">B3-2255</strain>
    </source>
</reference>
<evidence type="ECO:0000256" key="4">
    <source>
        <dbReference type="ARBA" id="ARBA00023136"/>
    </source>
</evidence>
<dbReference type="EMBL" id="JADILY010000149">
    <property type="protein sequence ID" value="MBO8482285.1"/>
    <property type="molecule type" value="Genomic_DNA"/>
</dbReference>
<dbReference type="Proteomes" id="UP000823772">
    <property type="component" value="Unassembled WGS sequence"/>
</dbReference>
<keyword evidence="2 5" id="KW-0812">Transmembrane</keyword>
<evidence type="ECO:0000256" key="3">
    <source>
        <dbReference type="ARBA" id="ARBA00022989"/>
    </source>
</evidence>
<evidence type="ECO:0000313" key="6">
    <source>
        <dbReference type="EMBL" id="MBO8482285.1"/>
    </source>
</evidence>
<comment type="subcellular location">
    <subcellularLocation>
        <location evidence="1">Membrane</location>
        <topology evidence="1">Multi-pass membrane protein</topology>
    </subcellularLocation>
</comment>
<evidence type="ECO:0000313" key="7">
    <source>
        <dbReference type="Proteomes" id="UP000823772"/>
    </source>
</evidence>
<gene>
    <name evidence="6" type="ORF">IAC87_07055</name>
</gene>
<proteinExistence type="predicted"/>
<dbReference type="PANTHER" id="PTHR37306:SF1">
    <property type="entry name" value="COLICIN V PRODUCTION PROTEIN"/>
    <property type="match status" value="1"/>
</dbReference>
<organism evidence="6 7">
    <name type="scientific">Candidatus Merdivivens faecigallinarum</name>
    <dbReference type="NCBI Taxonomy" id="2840871"/>
    <lineage>
        <taxon>Bacteria</taxon>
        <taxon>Pseudomonadati</taxon>
        <taxon>Bacteroidota</taxon>
        <taxon>Bacteroidia</taxon>
        <taxon>Bacteroidales</taxon>
        <taxon>Muribaculaceae</taxon>
        <taxon>Muribaculaceae incertae sedis</taxon>
        <taxon>Candidatus Merdivivens</taxon>
    </lineage>
</organism>
<name>A0A9D9NQS1_9BACT</name>
<comment type="caution">
    <text evidence="6">The sequence shown here is derived from an EMBL/GenBank/DDBJ whole genome shotgun (WGS) entry which is preliminary data.</text>
</comment>
<protein>
    <submittedName>
        <fullName evidence="6">CvpA family protein</fullName>
    </submittedName>
</protein>
<reference evidence="6" key="1">
    <citation type="submission" date="2020-10" db="EMBL/GenBank/DDBJ databases">
        <authorList>
            <person name="Gilroy R."/>
        </authorList>
    </citation>
    <scope>NUCLEOTIDE SEQUENCE</scope>
    <source>
        <strain evidence="6">B3-2255</strain>
    </source>
</reference>
<evidence type="ECO:0000256" key="5">
    <source>
        <dbReference type="SAM" id="Phobius"/>
    </source>
</evidence>
<evidence type="ECO:0000256" key="2">
    <source>
        <dbReference type="ARBA" id="ARBA00022692"/>
    </source>
</evidence>
<dbReference type="Pfam" id="PF02674">
    <property type="entry name" value="Colicin_V"/>
    <property type="match status" value="1"/>
</dbReference>
<dbReference type="AlphaFoldDB" id="A0A9D9NQS1"/>
<accession>A0A9D9NQS1</accession>
<dbReference type="InterPro" id="IPR003825">
    <property type="entry name" value="Colicin-V_CvpA"/>
</dbReference>
<dbReference type="GO" id="GO:0016020">
    <property type="term" value="C:membrane"/>
    <property type="evidence" value="ECO:0007669"/>
    <property type="project" value="UniProtKB-SubCell"/>
</dbReference>
<dbReference type="GO" id="GO:0009403">
    <property type="term" value="P:toxin biosynthetic process"/>
    <property type="evidence" value="ECO:0007669"/>
    <property type="project" value="InterPro"/>
</dbReference>
<keyword evidence="3 5" id="KW-1133">Transmembrane helix</keyword>
<feature type="transmembrane region" description="Helical" evidence="5">
    <location>
        <begin position="103"/>
        <end position="123"/>
    </location>
</feature>
<feature type="transmembrane region" description="Helical" evidence="5">
    <location>
        <begin position="24"/>
        <end position="42"/>
    </location>
</feature>
<evidence type="ECO:0000256" key="1">
    <source>
        <dbReference type="ARBA" id="ARBA00004141"/>
    </source>
</evidence>
<feature type="transmembrane region" description="Helical" evidence="5">
    <location>
        <begin position="63"/>
        <end position="83"/>
    </location>
</feature>
<dbReference type="PANTHER" id="PTHR37306">
    <property type="entry name" value="COLICIN V PRODUCTION PROTEIN"/>
    <property type="match status" value="1"/>
</dbReference>
<sequence>MNPVDIVLILCFIPAVISGLRKGFITQIAGIIIIIAGIWLSFEFSETVSAWISGWWEAANPEVLKIVSFAVIFIVVALLLTLVTRLVEKLLNAILLGWLNKLLGFLFAILKYSIILGILAYFFNIINGSGKIVPAHLLDNSVIYGLLCKLNELIFPYLQGFINSF</sequence>
<keyword evidence="4 5" id="KW-0472">Membrane</keyword>